<evidence type="ECO:0000313" key="4">
    <source>
        <dbReference type="Proteomes" id="UP000316304"/>
    </source>
</evidence>
<feature type="chain" id="PRO_5023057758" evidence="1">
    <location>
        <begin position="20"/>
        <end position="390"/>
    </location>
</feature>
<feature type="signal peptide" evidence="1">
    <location>
        <begin position="1"/>
        <end position="19"/>
    </location>
</feature>
<keyword evidence="1" id="KW-0732">Signal</keyword>
<sequence length="390" mass="43537" precursor="true">MMRLAFAVLLLFSVTPAWGEQKQSELQLTLPPEIYAVTGVPTHIYFDNIVLTQSPTDYRFEVTCDVGESADRRWELTPTAQDVGDHPLRVAVYSADNKLLESKSSVLKVIPDDDPQQHDPIRLLIIGDSLTHASAYPNEIARLLSRQNNPKWTMLGTHKPSSAAEGVVHEGYGGWTWANFVTKYEPNPDGSYAKRSSPFLFLDENAKPQLNLTRYFQEHCDDQRPDYVIIKLGINDCFSAPVNDRAGMDARIDTVFGFADTLLAAIREAAPQAHIGICLTTPGNDRPEAFKANYKDRYTRWGWKQIQHHLVQRQMMYVSEKQDPMITILPTELNLDPIDGYPNNNAVHPNTAGYKQIGASVYAWLKWKLANAQPASPAAESPAAASVGAE</sequence>
<reference evidence="3 4" key="1">
    <citation type="submission" date="2019-02" db="EMBL/GenBank/DDBJ databases">
        <title>Deep-cultivation of Planctomycetes and their phenomic and genomic characterization uncovers novel biology.</title>
        <authorList>
            <person name="Wiegand S."/>
            <person name="Jogler M."/>
            <person name="Boedeker C."/>
            <person name="Pinto D."/>
            <person name="Vollmers J."/>
            <person name="Rivas-Marin E."/>
            <person name="Kohn T."/>
            <person name="Peeters S.H."/>
            <person name="Heuer A."/>
            <person name="Rast P."/>
            <person name="Oberbeckmann S."/>
            <person name="Bunk B."/>
            <person name="Jeske O."/>
            <person name="Meyerdierks A."/>
            <person name="Storesund J.E."/>
            <person name="Kallscheuer N."/>
            <person name="Luecker S."/>
            <person name="Lage O.M."/>
            <person name="Pohl T."/>
            <person name="Merkel B.J."/>
            <person name="Hornburger P."/>
            <person name="Mueller R.-W."/>
            <person name="Bruemmer F."/>
            <person name="Labrenz M."/>
            <person name="Spormann A.M."/>
            <person name="Op Den Camp H."/>
            <person name="Overmann J."/>
            <person name="Amann R."/>
            <person name="Jetten M.S.M."/>
            <person name="Mascher T."/>
            <person name="Medema M.H."/>
            <person name="Devos D.P."/>
            <person name="Kaster A.-K."/>
            <person name="Ovreas L."/>
            <person name="Rohde M."/>
            <person name="Galperin M.Y."/>
            <person name="Jogler C."/>
        </authorList>
    </citation>
    <scope>NUCLEOTIDE SEQUENCE [LARGE SCALE GENOMIC DNA]</scope>
    <source>
        <strain evidence="3 4">Pla52o</strain>
    </source>
</reference>
<keyword evidence="4" id="KW-1185">Reference proteome</keyword>
<dbReference type="SUPFAM" id="SSF52266">
    <property type="entry name" value="SGNH hydrolase"/>
    <property type="match status" value="1"/>
</dbReference>
<name>A0A5C6C1C4_9BACT</name>
<keyword evidence="3" id="KW-0378">Hydrolase</keyword>
<accession>A0A5C6C1C4</accession>
<dbReference type="AlphaFoldDB" id="A0A5C6C1C4"/>
<gene>
    <name evidence="3" type="ORF">Pla52o_49820</name>
</gene>
<dbReference type="InterPro" id="IPR036514">
    <property type="entry name" value="SGNH_hydro_sf"/>
</dbReference>
<dbReference type="InterPro" id="IPR013830">
    <property type="entry name" value="SGNH_hydro"/>
</dbReference>
<evidence type="ECO:0000259" key="2">
    <source>
        <dbReference type="Pfam" id="PF13472"/>
    </source>
</evidence>
<evidence type="ECO:0000256" key="1">
    <source>
        <dbReference type="SAM" id="SignalP"/>
    </source>
</evidence>
<dbReference type="OrthoDB" id="212141at2"/>
<feature type="domain" description="SGNH hydrolase-type esterase" evidence="2">
    <location>
        <begin position="126"/>
        <end position="355"/>
    </location>
</feature>
<dbReference type="Proteomes" id="UP000316304">
    <property type="component" value="Unassembled WGS sequence"/>
</dbReference>
<comment type="caution">
    <text evidence="3">The sequence shown here is derived from an EMBL/GenBank/DDBJ whole genome shotgun (WGS) entry which is preliminary data.</text>
</comment>
<dbReference type="PANTHER" id="PTHR30383">
    <property type="entry name" value="THIOESTERASE 1/PROTEASE 1/LYSOPHOSPHOLIPASE L1"/>
    <property type="match status" value="1"/>
</dbReference>
<organism evidence="3 4">
    <name type="scientific">Novipirellula galeiformis</name>
    <dbReference type="NCBI Taxonomy" id="2528004"/>
    <lineage>
        <taxon>Bacteria</taxon>
        <taxon>Pseudomonadati</taxon>
        <taxon>Planctomycetota</taxon>
        <taxon>Planctomycetia</taxon>
        <taxon>Pirellulales</taxon>
        <taxon>Pirellulaceae</taxon>
        <taxon>Novipirellula</taxon>
    </lineage>
</organism>
<dbReference type="EMBL" id="SJPT01000010">
    <property type="protein sequence ID" value="TWU17767.1"/>
    <property type="molecule type" value="Genomic_DNA"/>
</dbReference>
<protein>
    <submittedName>
        <fullName evidence="3">GDSL-like Lipase/Acylhydrolase</fullName>
    </submittedName>
</protein>
<dbReference type="RefSeq" id="WP_146596942.1">
    <property type="nucleotide sequence ID" value="NZ_SJPT01000010.1"/>
</dbReference>
<dbReference type="InterPro" id="IPR051532">
    <property type="entry name" value="Ester_Hydrolysis_Enzymes"/>
</dbReference>
<dbReference type="Pfam" id="PF13472">
    <property type="entry name" value="Lipase_GDSL_2"/>
    <property type="match status" value="1"/>
</dbReference>
<proteinExistence type="predicted"/>
<evidence type="ECO:0000313" key="3">
    <source>
        <dbReference type="EMBL" id="TWU17767.1"/>
    </source>
</evidence>
<dbReference type="Gene3D" id="3.40.50.1110">
    <property type="entry name" value="SGNH hydrolase"/>
    <property type="match status" value="1"/>
</dbReference>
<dbReference type="GO" id="GO:0016788">
    <property type="term" value="F:hydrolase activity, acting on ester bonds"/>
    <property type="evidence" value="ECO:0007669"/>
    <property type="project" value="UniProtKB-ARBA"/>
</dbReference>